<dbReference type="AlphaFoldDB" id="A0A1L5FEH0"/>
<dbReference type="Proteomes" id="UP000184604">
    <property type="component" value="Plasmid unnamed"/>
</dbReference>
<dbReference type="Gene3D" id="3.40.960.10">
    <property type="entry name" value="VSR Endonuclease"/>
    <property type="match status" value="1"/>
</dbReference>
<protein>
    <recommendedName>
        <fullName evidence="3">DUF559 domain-containing protein</fullName>
    </recommendedName>
</protein>
<organism evidence="1 2">
    <name type="scientific">Clostridium kluyveri</name>
    <dbReference type="NCBI Taxonomy" id="1534"/>
    <lineage>
        <taxon>Bacteria</taxon>
        <taxon>Bacillati</taxon>
        <taxon>Bacillota</taxon>
        <taxon>Clostridia</taxon>
        <taxon>Eubacteriales</taxon>
        <taxon>Clostridiaceae</taxon>
        <taxon>Clostridium</taxon>
    </lineage>
</organism>
<dbReference type="EMBL" id="CP018336">
    <property type="protein sequence ID" value="APM41398.1"/>
    <property type="molecule type" value="Genomic_DNA"/>
</dbReference>
<evidence type="ECO:0000313" key="1">
    <source>
        <dbReference type="EMBL" id="APM41398.1"/>
    </source>
</evidence>
<evidence type="ECO:0000313" key="2">
    <source>
        <dbReference type="Proteomes" id="UP000184604"/>
    </source>
</evidence>
<reference evidence="1 2" key="1">
    <citation type="submission" date="2016-12" db="EMBL/GenBank/DDBJ databases">
        <title>Complete genome sequence of Clostridium kluyveri JZZ isolated from the pit mud of a Chinese flavor liquor-making factory.</title>
        <authorList>
            <person name="Wang Y."/>
        </authorList>
    </citation>
    <scope>NUCLEOTIDE SEQUENCE [LARGE SCALE GENOMIC DNA]</scope>
    <source>
        <strain evidence="1 2">JZZ</strain>
        <plasmid evidence="2">Plasmid unnamed</plasmid>
    </source>
</reference>
<accession>A0A1L5FEH0</accession>
<name>A0A1L5FEH0_CLOKL</name>
<gene>
    <name evidence="1" type="ORF">BS101_22095</name>
</gene>
<proteinExistence type="predicted"/>
<evidence type="ECO:0008006" key="3">
    <source>
        <dbReference type="Google" id="ProtNLM"/>
    </source>
</evidence>
<keyword evidence="1" id="KW-0614">Plasmid</keyword>
<sequence length="308" mass="36506">MGGLFVMPRKRTIEELKQKIKETTHCELLSTKYVNRKTKMKFRCECGNKFENTLMAMEARNKQYCNECSNKLMHDKFVKTQEEFEKELCKVLGEEYVALTPYKNINSKITVKHLECDYTWNVRPSSILHQHCKCPKCYGNNMKKTTRQFKLEVYNLVGDEFYVLGEYKSAKIPILIKHNVCGNAWEVEPTNFLTNKACVFCSPRSKGEDKIANILNDKHILYEREKRFNDCIGKRKLPFDFYLPDYNIVIEYDGIQHFKPSFNKKEFKNIKINDETKNNYCKDNNIKLLRIPYWEFNNIETILESALN</sequence>
<geneLocation type="plasmid" evidence="1">
    <name>unnamed</name>
</geneLocation>